<evidence type="ECO:0008006" key="2">
    <source>
        <dbReference type="Google" id="ProtNLM"/>
    </source>
</evidence>
<dbReference type="AlphaFoldDB" id="X1F2C8"/>
<dbReference type="GO" id="GO:0005737">
    <property type="term" value="C:cytoplasm"/>
    <property type="evidence" value="ECO:0007669"/>
    <property type="project" value="TreeGrafter"/>
</dbReference>
<dbReference type="PANTHER" id="PTHR11280">
    <property type="entry name" value="GLUCOSAMINE-6-PHOSPHATE ISOMERASE"/>
    <property type="match status" value="1"/>
</dbReference>
<dbReference type="PANTHER" id="PTHR11280:SF5">
    <property type="entry name" value="GLUCOSAMINE-6-PHOSPHATE ISOMERASE"/>
    <property type="match status" value="1"/>
</dbReference>
<dbReference type="InterPro" id="IPR004547">
    <property type="entry name" value="Glucosamine6P_isomerase"/>
</dbReference>
<gene>
    <name evidence="1" type="ORF">S01H4_65560</name>
</gene>
<dbReference type="Gene3D" id="3.40.50.1360">
    <property type="match status" value="1"/>
</dbReference>
<dbReference type="EMBL" id="BART01040169">
    <property type="protein sequence ID" value="GAH26735.1"/>
    <property type="molecule type" value="Genomic_DNA"/>
</dbReference>
<name>X1F2C8_9ZZZZ</name>
<dbReference type="GO" id="GO:0042802">
    <property type="term" value="F:identical protein binding"/>
    <property type="evidence" value="ECO:0007669"/>
    <property type="project" value="TreeGrafter"/>
</dbReference>
<evidence type="ECO:0000313" key="1">
    <source>
        <dbReference type="EMBL" id="GAH26735.1"/>
    </source>
</evidence>
<dbReference type="GO" id="GO:0004342">
    <property type="term" value="F:glucosamine-6-phosphate deaminase activity"/>
    <property type="evidence" value="ECO:0007669"/>
    <property type="project" value="InterPro"/>
</dbReference>
<dbReference type="SUPFAM" id="SSF100950">
    <property type="entry name" value="NagB/RpiA/CoA transferase-like"/>
    <property type="match status" value="1"/>
</dbReference>
<protein>
    <recommendedName>
        <fullName evidence="2">Glucosamine/galactosamine-6-phosphate isomerase domain-containing protein</fullName>
    </recommendedName>
</protein>
<sequence>EKICLKDVWIFFMDEYLDWEDRMVPKSHPMSFAGYMNKNLFSLLDSSLGLNPEQVVWPNPYDLDYNDNKIKELGGIDICYGGIGYHGHVAFNEPYNTYYHIS</sequence>
<accession>X1F2C8</accession>
<dbReference type="InterPro" id="IPR037171">
    <property type="entry name" value="NagB/RpiA_transferase-like"/>
</dbReference>
<proteinExistence type="predicted"/>
<comment type="caution">
    <text evidence="1">The sequence shown here is derived from an EMBL/GenBank/DDBJ whole genome shotgun (WGS) entry which is preliminary data.</text>
</comment>
<reference evidence="1" key="1">
    <citation type="journal article" date="2014" name="Front. Microbiol.">
        <title>High frequency of phylogenetically diverse reductive dehalogenase-homologous genes in deep subseafloor sedimentary metagenomes.</title>
        <authorList>
            <person name="Kawai M."/>
            <person name="Futagami T."/>
            <person name="Toyoda A."/>
            <person name="Takaki Y."/>
            <person name="Nishi S."/>
            <person name="Hori S."/>
            <person name="Arai W."/>
            <person name="Tsubouchi T."/>
            <person name="Morono Y."/>
            <person name="Uchiyama I."/>
            <person name="Ito T."/>
            <person name="Fujiyama A."/>
            <person name="Inagaki F."/>
            <person name="Takami H."/>
        </authorList>
    </citation>
    <scope>NUCLEOTIDE SEQUENCE</scope>
    <source>
        <strain evidence="1">Expedition CK06-06</strain>
    </source>
</reference>
<organism evidence="1">
    <name type="scientific">marine sediment metagenome</name>
    <dbReference type="NCBI Taxonomy" id="412755"/>
    <lineage>
        <taxon>unclassified sequences</taxon>
        <taxon>metagenomes</taxon>
        <taxon>ecological metagenomes</taxon>
    </lineage>
</organism>
<feature type="non-terminal residue" evidence="1">
    <location>
        <position position="1"/>
    </location>
</feature>
<feature type="non-terminal residue" evidence="1">
    <location>
        <position position="102"/>
    </location>
</feature>
<dbReference type="GO" id="GO:0006043">
    <property type="term" value="P:glucosamine catabolic process"/>
    <property type="evidence" value="ECO:0007669"/>
    <property type="project" value="TreeGrafter"/>
</dbReference>
<dbReference type="GO" id="GO:0006046">
    <property type="term" value="P:N-acetylglucosamine catabolic process"/>
    <property type="evidence" value="ECO:0007669"/>
    <property type="project" value="TreeGrafter"/>
</dbReference>
<dbReference type="GO" id="GO:0019262">
    <property type="term" value="P:N-acetylneuraminate catabolic process"/>
    <property type="evidence" value="ECO:0007669"/>
    <property type="project" value="TreeGrafter"/>
</dbReference>